<dbReference type="GO" id="GO:0050832">
    <property type="term" value="P:defense response to fungus"/>
    <property type="evidence" value="ECO:0007669"/>
    <property type="project" value="UniProtKB-KW"/>
</dbReference>
<dbReference type="InterPro" id="IPR008176">
    <property type="entry name" value="Defensin_plant"/>
</dbReference>
<keyword evidence="1" id="KW-0929">Antimicrobial</keyword>
<sequence>MTDENAYRSVQARTCEVPSGKYRGLCINRNNCVEVCQSEGYGYGKCSKIRRRCICLNPCN</sequence>
<evidence type="ECO:0000313" key="5">
    <source>
        <dbReference type="Proteomes" id="UP000237000"/>
    </source>
</evidence>
<dbReference type="EMBL" id="JXTC01000022">
    <property type="protein sequence ID" value="PON98804.1"/>
    <property type="molecule type" value="Genomic_DNA"/>
</dbReference>
<name>A0A2P5FLZ9_TREOI</name>
<dbReference type="InParanoid" id="A0A2P5FLZ9"/>
<dbReference type="OrthoDB" id="683455at2759"/>
<accession>A0A2P5FLZ9</accession>
<organism evidence="4 5">
    <name type="scientific">Trema orientale</name>
    <name type="common">Charcoal tree</name>
    <name type="synonym">Celtis orientalis</name>
    <dbReference type="NCBI Taxonomy" id="63057"/>
    <lineage>
        <taxon>Eukaryota</taxon>
        <taxon>Viridiplantae</taxon>
        <taxon>Streptophyta</taxon>
        <taxon>Embryophyta</taxon>
        <taxon>Tracheophyta</taxon>
        <taxon>Spermatophyta</taxon>
        <taxon>Magnoliopsida</taxon>
        <taxon>eudicotyledons</taxon>
        <taxon>Gunneridae</taxon>
        <taxon>Pentapetalae</taxon>
        <taxon>rosids</taxon>
        <taxon>fabids</taxon>
        <taxon>Rosales</taxon>
        <taxon>Cannabaceae</taxon>
        <taxon>Trema</taxon>
    </lineage>
</organism>
<evidence type="ECO:0000313" key="4">
    <source>
        <dbReference type="EMBL" id="PON98804.1"/>
    </source>
</evidence>
<dbReference type="SMART" id="SM00505">
    <property type="entry name" value="Knot1"/>
    <property type="match status" value="1"/>
</dbReference>
<evidence type="ECO:0000256" key="1">
    <source>
        <dbReference type="ARBA" id="ARBA00022529"/>
    </source>
</evidence>
<dbReference type="SUPFAM" id="SSF57095">
    <property type="entry name" value="Scorpion toxin-like"/>
    <property type="match status" value="1"/>
</dbReference>
<dbReference type="STRING" id="63057.A0A2P5FLZ9"/>
<dbReference type="CDD" id="cd00107">
    <property type="entry name" value="Knot1"/>
    <property type="match status" value="1"/>
</dbReference>
<reference evidence="5" key="1">
    <citation type="submission" date="2016-06" db="EMBL/GenBank/DDBJ databases">
        <title>Parallel loss of symbiosis genes in relatives of nitrogen-fixing non-legume Parasponia.</title>
        <authorList>
            <person name="Van Velzen R."/>
            <person name="Holmer R."/>
            <person name="Bu F."/>
            <person name="Rutten L."/>
            <person name="Van Zeijl A."/>
            <person name="Liu W."/>
            <person name="Santuari L."/>
            <person name="Cao Q."/>
            <person name="Sharma T."/>
            <person name="Shen D."/>
            <person name="Roswanjaya Y."/>
            <person name="Wardhani T."/>
            <person name="Kalhor M.S."/>
            <person name="Jansen J."/>
            <person name="Van den Hoogen J."/>
            <person name="Gungor B."/>
            <person name="Hartog M."/>
            <person name="Hontelez J."/>
            <person name="Verver J."/>
            <person name="Yang W.-C."/>
            <person name="Schijlen E."/>
            <person name="Repin R."/>
            <person name="Schilthuizen M."/>
            <person name="Schranz E."/>
            <person name="Heidstra R."/>
            <person name="Miyata K."/>
            <person name="Fedorova E."/>
            <person name="Kohlen W."/>
            <person name="Bisseling T."/>
            <person name="Smit S."/>
            <person name="Geurts R."/>
        </authorList>
    </citation>
    <scope>NUCLEOTIDE SEQUENCE [LARGE SCALE GENOMIC DNA]</scope>
    <source>
        <strain evidence="5">cv. RG33-2</strain>
    </source>
</reference>
<dbReference type="SMR" id="A0A2P5FLZ9"/>
<evidence type="ECO:0000256" key="2">
    <source>
        <dbReference type="ARBA" id="ARBA00022577"/>
    </source>
</evidence>
<protein>
    <submittedName>
        <fullName evidence="4">Gamma Purothionin</fullName>
    </submittedName>
</protein>
<dbReference type="Proteomes" id="UP000237000">
    <property type="component" value="Unassembled WGS sequence"/>
</dbReference>
<keyword evidence="5" id="KW-1185">Reference proteome</keyword>
<dbReference type="InterPro" id="IPR003614">
    <property type="entry name" value="Knottins"/>
</dbReference>
<dbReference type="Pfam" id="PF00304">
    <property type="entry name" value="Gamma-thionin"/>
    <property type="match status" value="1"/>
</dbReference>
<keyword evidence="2" id="KW-0295">Fungicide</keyword>
<feature type="domain" description="Knottins-like" evidence="3">
    <location>
        <begin position="14"/>
        <end position="59"/>
    </location>
</feature>
<dbReference type="PROSITE" id="PS00940">
    <property type="entry name" value="GAMMA_THIONIN"/>
    <property type="match status" value="1"/>
</dbReference>
<gene>
    <name evidence="4" type="ORF">TorRG33x02_054190</name>
</gene>
<dbReference type="PRINTS" id="PR00288">
    <property type="entry name" value="PUROTHIONIN"/>
</dbReference>
<evidence type="ECO:0000259" key="3">
    <source>
        <dbReference type="SMART" id="SM00505"/>
    </source>
</evidence>
<dbReference type="InterPro" id="IPR036574">
    <property type="entry name" value="Scorpion_toxin-like_sf"/>
</dbReference>
<dbReference type="Gene3D" id="3.30.30.10">
    <property type="entry name" value="Knottin, scorpion toxin-like"/>
    <property type="match status" value="1"/>
</dbReference>
<dbReference type="GO" id="GO:0031640">
    <property type="term" value="P:killing of cells of another organism"/>
    <property type="evidence" value="ECO:0007669"/>
    <property type="project" value="UniProtKB-KW"/>
</dbReference>
<comment type="caution">
    <text evidence="4">The sequence shown here is derived from an EMBL/GenBank/DDBJ whole genome shotgun (WGS) entry which is preliminary data.</text>
</comment>
<dbReference type="AlphaFoldDB" id="A0A2P5FLZ9"/>
<proteinExistence type="predicted"/>